<dbReference type="SUPFAM" id="SSF51735">
    <property type="entry name" value="NAD(P)-binding Rossmann-fold domains"/>
    <property type="match status" value="1"/>
</dbReference>
<evidence type="ECO:0000313" key="1">
    <source>
        <dbReference type="EMBL" id="KFA68158.1"/>
    </source>
</evidence>
<dbReference type="InterPro" id="IPR036291">
    <property type="entry name" value="NAD(P)-bd_dom_sf"/>
</dbReference>
<dbReference type="STRING" id="1283841.A0A084QW23"/>
<dbReference type="OrthoDB" id="10262413at2759"/>
<accession>A0A084QW23</accession>
<dbReference type="InParanoid" id="A0A084QW23"/>
<gene>
    <name evidence="1" type="ORF">S40285_09686</name>
</gene>
<evidence type="ECO:0000313" key="2">
    <source>
        <dbReference type="Proteomes" id="UP000028524"/>
    </source>
</evidence>
<dbReference type="EMBL" id="KL659981">
    <property type="protein sequence ID" value="KFA68158.1"/>
    <property type="molecule type" value="Genomic_DNA"/>
</dbReference>
<organism evidence="1 2">
    <name type="scientific">Stachybotrys chlorohalonatus (strain IBT 40285)</name>
    <dbReference type="NCBI Taxonomy" id="1283841"/>
    <lineage>
        <taxon>Eukaryota</taxon>
        <taxon>Fungi</taxon>
        <taxon>Dikarya</taxon>
        <taxon>Ascomycota</taxon>
        <taxon>Pezizomycotina</taxon>
        <taxon>Sordariomycetes</taxon>
        <taxon>Hypocreomycetidae</taxon>
        <taxon>Hypocreales</taxon>
        <taxon>Stachybotryaceae</taxon>
        <taxon>Stachybotrys</taxon>
    </lineage>
</organism>
<dbReference type="Proteomes" id="UP000028524">
    <property type="component" value="Unassembled WGS sequence"/>
</dbReference>
<dbReference type="GO" id="GO:0005737">
    <property type="term" value="C:cytoplasm"/>
    <property type="evidence" value="ECO:0007669"/>
    <property type="project" value="TreeGrafter"/>
</dbReference>
<sequence>MLAKDLAAQGVRTVIMRLAAVNHGNDGQPSFASILTSTARAKSISAYIDDGLNQWPAVHILDTAVAYRLALEKAVAGSSYHIVAEEGVKIKDLAEVIGGKLGVPTNSLTLAKAIS</sequence>
<keyword evidence="2" id="KW-1185">Reference proteome</keyword>
<dbReference type="GO" id="GO:0004029">
    <property type="term" value="F:aldehyde dehydrogenase (NAD+) activity"/>
    <property type="evidence" value="ECO:0007669"/>
    <property type="project" value="TreeGrafter"/>
</dbReference>
<dbReference type="PANTHER" id="PTHR48079:SF6">
    <property type="entry name" value="NAD(P)-BINDING DOMAIN-CONTAINING PROTEIN-RELATED"/>
    <property type="match status" value="1"/>
</dbReference>
<protein>
    <recommendedName>
        <fullName evidence="3">NAD-dependent epimerase/dehydratase domain-containing protein</fullName>
    </recommendedName>
</protein>
<dbReference type="Gene3D" id="3.40.50.720">
    <property type="entry name" value="NAD(P)-binding Rossmann-like Domain"/>
    <property type="match status" value="1"/>
</dbReference>
<dbReference type="HOGENOM" id="CLU_2110565_0_0_1"/>
<evidence type="ECO:0008006" key="3">
    <source>
        <dbReference type="Google" id="ProtNLM"/>
    </source>
</evidence>
<proteinExistence type="predicted"/>
<reference evidence="1 2" key="1">
    <citation type="journal article" date="2014" name="BMC Genomics">
        <title>Comparative genome sequencing reveals chemotype-specific gene clusters in the toxigenic black mold Stachybotrys.</title>
        <authorList>
            <person name="Semeiks J."/>
            <person name="Borek D."/>
            <person name="Otwinowski Z."/>
            <person name="Grishin N.V."/>
        </authorList>
    </citation>
    <scope>NUCLEOTIDE SEQUENCE [LARGE SCALE GENOMIC DNA]</scope>
    <source>
        <strain evidence="1 2">IBT 40285</strain>
    </source>
</reference>
<dbReference type="InterPro" id="IPR051783">
    <property type="entry name" value="NAD(P)-dependent_oxidoreduct"/>
</dbReference>
<dbReference type="PANTHER" id="PTHR48079">
    <property type="entry name" value="PROTEIN YEEZ"/>
    <property type="match status" value="1"/>
</dbReference>
<dbReference type="AlphaFoldDB" id="A0A084QW23"/>
<name>A0A084QW23_STAC4</name>